<reference evidence="7 8" key="1">
    <citation type="submission" date="2024-09" db="EMBL/GenBank/DDBJ databases">
        <authorList>
            <person name="Sun Q."/>
            <person name="Mori K."/>
        </authorList>
    </citation>
    <scope>NUCLEOTIDE SEQUENCE [LARGE SCALE GENOMIC DNA]</scope>
    <source>
        <strain evidence="7 8">CECT 8300</strain>
    </source>
</reference>
<dbReference type="InterPro" id="IPR003594">
    <property type="entry name" value="HATPase_dom"/>
</dbReference>
<dbReference type="Proteomes" id="UP001589590">
    <property type="component" value="Unassembled WGS sequence"/>
</dbReference>
<keyword evidence="5" id="KW-0472">Membrane</keyword>
<keyword evidence="7" id="KW-0547">Nucleotide-binding</keyword>
<dbReference type="Gene3D" id="3.30.565.10">
    <property type="entry name" value="Histidine kinase-like ATPase, C-terminal domain"/>
    <property type="match status" value="1"/>
</dbReference>
<feature type="transmembrane region" description="Helical" evidence="5">
    <location>
        <begin position="333"/>
        <end position="353"/>
    </location>
</feature>
<dbReference type="PROSITE" id="PS50109">
    <property type="entry name" value="HIS_KIN"/>
    <property type="match status" value="1"/>
</dbReference>
<feature type="domain" description="Histidine kinase" evidence="6">
    <location>
        <begin position="502"/>
        <end position="588"/>
    </location>
</feature>
<feature type="repeat" description="TPR" evidence="4">
    <location>
        <begin position="109"/>
        <end position="142"/>
    </location>
</feature>
<evidence type="ECO:0000256" key="2">
    <source>
        <dbReference type="ARBA" id="ARBA00022777"/>
    </source>
</evidence>
<keyword evidence="4" id="KW-0802">TPR repeat</keyword>
<sequence>MLKEIDSLKRTIFNLKTQDSSLIADTDYRIGSLFRKETAYTDSAYFYYHKAEKIYRNIGNDYKLALTIYGISVILKNEKDFIGSEVASFEAISLLEPLYETESVMVTKSYIYNNLGIVFKELEQFEESIEYHKKALELKSVLKVQASIDASKNNLANTYKKNQQYNLALSYYSEILANKNLKNERPLVYALVLDNYAHTLYLSNNLEKLPGLYHKALKVSDSLAKDGYNSIIINRHLAEYYHDNNRNLDSSRYYAYRTKDIAQKYYTDDLLKSYLLLSEIVEDSLAIEYYNSYIKLSDSLYKNERNIRNKFARIRFETSQKEQENIQLTKERMWLFIISVVIVIASILLYLVITQRNNNVELRFMQTQQETNEEIYNLMLSQNESIEEARTLEKKRISEELHDGVLGRLFGTRLSLDSLNMNNSEEAIKSRGSYINELKIIEDEIRKVSHELNTDFVSGSGYIDIIKTLVETQTQVYEYEAHLEYDEGISWDDVNNKKKIHIYRIIQETLHNIYKHAGATQVNISLKSKNNVICLTINDNGSGYDVDKAKAGIGLKNMNSRIKDINGTLEISSIRMQGTTVIIEVPIL</sequence>
<dbReference type="PANTHER" id="PTHR24421">
    <property type="entry name" value="NITRATE/NITRITE SENSOR PROTEIN NARX-RELATED"/>
    <property type="match status" value="1"/>
</dbReference>
<dbReference type="Pfam" id="PF02518">
    <property type="entry name" value="HATPase_c"/>
    <property type="match status" value="1"/>
</dbReference>
<dbReference type="EMBL" id="JBHMFA010000003">
    <property type="protein sequence ID" value="MFB9104111.1"/>
    <property type="molecule type" value="Genomic_DNA"/>
</dbReference>
<dbReference type="InterPro" id="IPR005467">
    <property type="entry name" value="His_kinase_dom"/>
</dbReference>
<dbReference type="InterPro" id="IPR019734">
    <property type="entry name" value="TPR_rpt"/>
</dbReference>
<evidence type="ECO:0000259" key="6">
    <source>
        <dbReference type="PROSITE" id="PS50109"/>
    </source>
</evidence>
<dbReference type="PROSITE" id="PS50005">
    <property type="entry name" value="TPR"/>
    <property type="match status" value="1"/>
</dbReference>
<evidence type="ECO:0000313" key="8">
    <source>
        <dbReference type="Proteomes" id="UP001589590"/>
    </source>
</evidence>
<keyword evidence="5" id="KW-1133">Transmembrane helix</keyword>
<dbReference type="InterPro" id="IPR050482">
    <property type="entry name" value="Sensor_HK_TwoCompSys"/>
</dbReference>
<dbReference type="CDD" id="cd16917">
    <property type="entry name" value="HATPase_UhpB-NarQ-NarX-like"/>
    <property type="match status" value="1"/>
</dbReference>
<evidence type="ECO:0000256" key="3">
    <source>
        <dbReference type="ARBA" id="ARBA00023012"/>
    </source>
</evidence>
<dbReference type="InterPro" id="IPR011990">
    <property type="entry name" value="TPR-like_helical_dom_sf"/>
</dbReference>
<keyword evidence="5" id="KW-0812">Transmembrane</keyword>
<dbReference type="GO" id="GO:0005524">
    <property type="term" value="F:ATP binding"/>
    <property type="evidence" value="ECO:0007669"/>
    <property type="project" value="UniProtKB-KW"/>
</dbReference>
<evidence type="ECO:0000256" key="4">
    <source>
        <dbReference type="PROSITE-ProRule" id="PRU00339"/>
    </source>
</evidence>
<dbReference type="SUPFAM" id="SSF48452">
    <property type="entry name" value="TPR-like"/>
    <property type="match status" value="2"/>
</dbReference>
<organism evidence="7 8">
    <name type="scientific">Algibacter miyuki</name>
    <dbReference type="NCBI Taxonomy" id="1306933"/>
    <lineage>
        <taxon>Bacteria</taxon>
        <taxon>Pseudomonadati</taxon>
        <taxon>Bacteroidota</taxon>
        <taxon>Flavobacteriia</taxon>
        <taxon>Flavobacteriales</taxon>
        <taxon>Flavobacteriaceae</taxon>
        <taxon>Algibacter</taxon>
    </lineage>
</organism>
<evidence type="ECO:0000256" key="1">
    <source>
        <dbReference type="ARBA" id="ARBA00022679"/>
    </source>
</evidence>
<keyword evidence="2" id="KW-0418">Kinase</keyword>
<dbReference type="Gene3D" id="1.25.40.10">
    <property type="entry name" value="Tetratricopeptide repeat domain"/>
    <property type="match status" value="1"/>
</dbReference>
<comment type="caution">
    <text evidence="7">The sequence shown here is derived from an EMBL/GenBank/DDBJ whole genome shotgun (WGS) entry which is preliminary data.</text>
</comment>
<dbReference type="RefSeq" id="WP_290268647.1">
    <property type="nucleotide sequence ID" value="NZ_JAUFQP010000007.1"/>
</dbReference>
<gene>
    <name evidence="7" type="ORF">ACFFU1_04300</name>
</gene>
<proteinExistence type="predicted"/>
<evidence type="ECO:0000256" key="5">
    <source>
        <dbReference type="SAM" id="Phobius"/>
    </source>
</evidence>
<accession>A0ABV5GY21</accession>
<keyword evidence="3" id="KW-0902">Two-component regulatory system</keyword>
<name>A0ABV5GY21_9FLAO</name>
<dbReference type="SUPFAM" id="SSF55874">
    <property type="entry name" value="ATPase domain of HSP90 chaperone/DNA topoisomerase II/histidine kinase"/>
    <property type="match status" value="1"/>
</dbReference>
<keyword evidence="7" id="KW-0067">ATP-binding</keyword>
<evidence type="ECO:0000313" key="7">
    <source>
        <dbReference type="EMBL" id="MFB9104111.1"/>
    </source>
</evidence>
<keyword evidence="8" id="KW-1185">Reference proteome</keyword>
<keyword evidence="1" id="KW-0808">Transferase</keyword>
<dbReference type="InterPro" id="IPR036890">
    <property type="entry name" value="HATPase_C_sf"/>
</dbReference>
<dbReference type="SMART" id="SM00387">
    <property type="entry name" value="HATPase_c"/>
    <property type="match status" value="1"/>
</dbReference>
<dbReference type="SMART" id="SM00028">
    <property type="entry name" value="TPR"/>
    <property type="match status" value="2"/>
</dbReference>
<protein>
    <submittedName>
        <fullName evidence="7">ATP-binding protein</fullName>
    </submittedName>
</protein>